<proteinExistence type="predicted"/>
<dbReference type="Proteomes" id="UP001165580">
    <property type="component" value="Unassembled WGS sequence"/>
</dbReference>
<comment type="caution">
    <text evidence="1">The sequence shown here is derived from an EMBL/GenBank/DDBJ whole genome shotgun (WGS) entry which is preliminary data.</text>
</comment>
<reference evidence="1" key="1">
    <citation type="submission" date="2022-08" db="EMBL/GenBank/DDBJ databases">
        <authorList>
            <person name="Deng Y."/>
            <person name="Han X.-F."/>
            <person name="Zhang Y.-Q."/>
        </authorList>
    </citation>
    <scope>NUCLEOTIDE SEQUENCE</scope>
    <source>
        <strain evidence="1">CPCC 205716</strain>
    </source>
</reference>
<evidence type="ECO:0000313" key="2">
    <source>
        <dbReference type="Proteomes" id="UP001165580"/>
    </source>
</evidence>
<name>A0ABT2GAI9_9MICO</name>
<dbReference type="EMBL" id="JANTEZ010000001">
    <property type="protein sequence ID" value="MCS5713219.1"/>
    <property type="molecule type" value="Genomic_DNA"/>
</dbReference>
<protein>
    <submittedName>
        <fullName evidence="1">Uncharacterized protein</fullName>
    </submittedName>
</protein>
<organism evidence="1 2">
    <name type="scientific">Herbiconiux gentiana</name>
    <dbReference type="NCBI Taxonomy" id="2970912"/>
    <lineage>
        <taxon>Bacteria</taxon>
        <taxon>Bacillati</taxon>
        <taxon>Actinomycetota</taxon>
        <taxon>Actinomycetes</taxon>
        <taxon>Micrococcales</taxon>
        <taxon>Microbacteriaceae</taxon>
        <taxon>Herbiconiux</taxon>
    </lineage>
</organism>
<gene>
    <name evidence="1" type="ORF">NVV95_01495</name>
</gene>
<accession>A0ABT2GAI9</accession>
<dbReference type="RefSeq" id="WP_259484768.1">
    <property type="nucleotide sequence ID" value="NZ_JANTEZ010000001.1"/>
</dbReference>
<sequence>MQPGLEPPADPVPAGRWSPECVDARRNSLLSYLGEMSVTDARIPGDFAPPVRTPPLPAAPGETCRIDGADRCTSEDSTAEVWIDRQVRGAVVLFDLGDGDLTEDEAAWGIRTTLDQRGALGLDTTLPVVALIGAYAAEPEAAAGGSCYPYTHPDHLALHRALWDVDFHAGLQAAATCAGDPHRTIAATVSDTAVDTAFRIGRGGERLGAHVRNYGWLWPDYYRVARDNQSDLFAQHQYFWVRFDE</sequence>
<evidence type="ECO:0000313" key="1">
    <source>
        <dbReference type="EMBL" id="MCS5713219.1"/>
    </source>
</evidence>
<keyword evidence="2" id="KW-1185">Reference proteome</keyword>